<protein>
    <submittedName>
        <fullName evidence="1">Uncharacterized protein</fullName>
    </submittedName>
</protein>
<reference evidence="2" key="2">
    <citation type="submission" date="2013-12" db="EMBL/GenBank/DDBJ databases">
        <authorList>
            <person name="Yu Y."/>
            <person name="Lee S."/>
            <person name="de Baynast K."/>
            <person name="Wissotski M."/>
            <person name="Liu L."/>
            <person name="Talag J."/>
            <person name="Goicoechea J."/>
            <person name="Angelova A."/>
            <person name="Jetty R."/>
            <person name="Kudrna D."/>
            <person name="Golser W."/>
            <person name="Rivera L."/>
            <person name="Zhang J."/>
            <person name="Wing R."/>
        </authorList>
    </citation>
    <scope>NUCLEOTIDE SEQUENCE</scope>
</reference>
<evidence type="ECO:0000313" key="1">
    <source>
        <dbReference type="EnsemblPlants" id="LPERR12G03980.1"/>
    </source>
</evidence>
<reference evidence="1" key="3">
    <citation type="submission" date="2015-04" db="UniProtKB">
        <authorList>
            <consortium name="EnsemblPlants"/>
        </authorList>
    </citation>
    <scope>IDENTIFICATION</scope>
</reference>
<organism evidence="1 2">
    <name type="scientific">Leersia perrieri</name>
    <dbReference type="NCBI Taxonomy" id="77586"/>
    <lineage>
        <taxon>Eukaryota</taxon>
        <taxon>Viridiplantae</taxon>
        <taxon>Streptophyta</taxon>
        <taxon>Embryophyta</taxon>
        <taxon>Tracheophyta</taxon>
        <taxon>Spermatophyta</taxon>
        <taxon>Magnoliopsida</taxon>
        <taxon>Liliopsida</taxon>
        <taxon>Poales</taxon>
        <taxon>Poaceae</taxon>
        <taxon>BOP clade</taxon>
        <taxon>Oryzoideae</taxon>
        <taxon>Oryzeae</taxon>
        <taxon>Oryzinae</taxon>
        <taxon>Leersia</taxon>
    </lineage>
</organism>
<evidence type="ECO:0000313" key="2">
    <source>
        <dbReference type="Proteomes" id="UP000032180"/>
    </source>
</evidence>
<keyword evidence="2" id="KW-1185">Reference proteome</keyword>
<dbReference type="Proteomes" id="UP000032180">
    <property type="component" value="Chromosome 12"/>
</dbReference>
<proteinExistence type="predicted"/>
<dbReference type="AlphaFoldDB" id="A0A0D9XXB6"/>
<dbReference type="HOGENOM" id="CLU_2515904_0_0_1"/>
<accession>A0A0D9XXB6</accession>
<dbReference type="EnsemblPlants" id="LPERR12G03980.1">
    <property type="protein sequence ID" value="LPERR12G03980.1"/>
    <property type="gene ID" value="LPERR12G03980"/>
</dbReference>
<dbReference type="Gramene" id="LPERR12G03980.1">
    <property type="protein sequence ID" value="LPERR12G03980.1"/>
    <property type="gene ID" value="LPERR12G03980"/>
</dbReference>
<name>A0A0D9XXB6_9ORYZ</name>
<dbReference type="STRING" id="77586.A0A0D9XXB6"/>
<reference evidence="1 2" key="1">
    <citation type="submission" date="2012-08" db="EMBL/GenBank/DDBJ databases">
        <title>Oryza genome evolution.</title>
        <authorList>
            <person name="Wing R.A."/>
        </authorList>
    </citation>
    <scope>NUCLEOTIDE SEQUENCE</scope>
</reference>
<sequence length="86" mass="9656">MDAISFALGVRFVHLPDAQLRNIIYALDDHGKEANRHRASGRLVYHLAEIFNPARGYAQIPFMADDHLHDNDMTGLAWITLLVGNS</sequence>